<organism evidence="6 7">
    <name type="scientific">Campylobacter lari</name>
    <dbReference type="NCBI Taxonomy" id="201"/>
    <lineage>
        <taxon>Bacteria</taxon>
        <taxon>Pseudomonadati</taxon>
        <taxon>Campylobacterota</taxon>
        <taxon>Epsilonproteobacteria</taxon>
        <taxon>Campylobacterales</taxon>
        <taxon>Campylobacteraceae</taxon>
        <taxon>Campylobacter</taxon>
    </lineage>
</organism>
<proteinExistence type="inferred from homology"/>
<sequence length="196" mass="23371">MIKWSKEYSVHNKTIDEQHKVLFDIAKKAYLIAENHASISEIKSVLIELFEYIKTHFKDEEAHMQNIAYPGLEQHRKIHQEITTSLISLVKNIKTVNDFKEKLNVITEKWLVEHILKEDMKYHRYEKQKQQKTDEVDFDKDENLTVEHFVEKTPKYVVYICGCVNEKHKIPHRVHLQILNGVKYNCKVCKKNIRIA</sequence>
<dbReference type="EMBL" id="CP063088">
    <property type="protein sequence ID" value="QOQ99963.1"/>
    <property type="molecule type" value="Genomic_DNA"/>
</dbReference>
<name>A0A7M1MHV6_CAMLA</name>
<dbReference type="NCBIfam" id="TIGR02481">
    <property type="entry name" value="hemeryth_dom"/>
    <property type="match status" value="1"/>
</dbReference>
<evidence type="ECO:0000256" key="3">
    <source>
        <dbReference type="ARBA" id="ARBA00022723"/>
    </source>
</evidence>
<dbReference type="InterPro" id="IPR016131">
    <property type="entry name" value="Haemerythrin_Fe_BS"/>
</dbReference>
<dbReference type="InterPro" id="IPR050669">
    <property type="entry name" value="Hemerythrin"/>
</dbReference>
<protein>
    <submittedName>
        <fullName evidence="6">Hemerythrin family protein</fullName>
    </submittedName>
</protein>
<evidence type="ECO:0000313" key="6">
    <source>
        <dbReference type="EMBL" id="QOQ99963.1"/>
    </source>
</evidence>
<keyword evidence="2" id="KW-0813">Transport</keyword>
<evidence type="ECO:0000259" key="5">
    <source>
        <dbReference type="Pfam" id="PF01814"/>
    </source>
</evidence>
<dbReference type="InterPro" id="IPR012312">
    <property type="entry name" value="Hemerythrin-like"/>
</dbReference>
<keyword evidence="4" id="KW-0408">Iron</keyword>
<dbReference type="GO" id="GO:0005344">
    <property type="term" value="F:oxygen carrier activity"/>
    <property type="evidence" value="ECO:0007669"/>
    <property type="project" value="UniProtKB-KW"/>
</dbReference>
<dbReference type="InterPro" id="IPR035938">
    <property type="entry name" value="Hemerythrin-like_sf"/>
</dbReference>
<dbReference type="PROSITE" id="PS00550">
    <property type="entry name" value="HEMERYTHRINS"/>
    <property type="match status" value="1"/>
</dbReference>
<feature type="domain" description="Hemerythrin-like" evidence="5">
    <location>
        <begin position="13"/>
        <end position="123"/>
    </location>
</feature>
<keyword evidence="2" id="KW-0561">Oxygen transport</keyword>
<dbReference type="InterPro" id="IPR012827">
    <property type="entry name" value="Hemerythrin_metal-bd"/>
</dbReference>
<accession>A0A7M1MHV6</accession>
<dbReference type="Pfam" id="PF01814">
    <property type="entry name" value="Hemerythrin"/>
    <property type="match status" value="1"/>
</dbReference>
<dbReference type="Gene3D" id="1.20.120.50">
    <property type="entry name" value="Hemerythrin-like"/>
    <property type="match status" value="1"/>
</dbReference>
<dbReference type="Proteomes" id="UP000594890">
    <property type="component" value="Chromosome"/>
</dbReference>
<dbReference type="CDD" id="cd12107">
    <property type="entry name" value="Hemerythrin"/>
    <property type="match status" value="1"/>
</dbReference>
<dbReference type="PANTHER" id="PTHR37164">
    <property type="entry name" value="BACTERIOHEMERYTHRIN"/>
    <property type="match status" value="1"/>
</dbReference>
<dbReference type="NCBIfam" id="NF033749">
    <property type="entry name" value="bact_hemeryth"/>
    <property type="match status" value="1"/>
</dbReference>
<dbReference type="SUPFAM" id="SSF47188">
    <property type="entry name" value="Hemerythrin-like"/>
    <property type="match status" value="1"/>
</dbReference>
<evidence type="ECO:0000256" key="4">
    <source>
        <dbReference type="ARBA" id="ARBA00023004"/>
    </source>
</evidence>
<evidence type="ECO:0000256" key="2">
    <source>
        <dbReference type="ARBA" id="ARBA00022621"/>
    </source>
</evidence>
<reference evidence="6 7" key="1">
    <citation type="submission" date="2020-10" db="EMBL/GenBank/DDBJ databases">
        <title>Campylobacter and Helicobacter PacBio genomes.</title>
        <authorList>
            <person name="Lane C."/>
        </authorList>
    </citation>
    <scope>NUCLEOTIDE SEQUENCE [LARGE SCALE GENOMIC DNA]</scope>
    <source>
        <strain evidence="6 7">2014D-0218</strain>
    </source>
</reference>
<gene>
    <name evidence="6" type="ORF">HW242_01590</name>
</gene>
<dbReference type="PANTHER" id="PTHR37164:SF1">
    <property type="entry name" value="BACTERIOHEMERYTHRIN"/>
    <property type="match status" value="1"/>
</dbReference>
<evidence type="ECO:0000313" key="7">
    <source>
        <dbReference type="Proteomes" id="UP000594890"/>
    </source>
</evidence>
<evidence type="ECO:0000256" key="1">
    <source>
        <dbReference type="ARBA" id="ARBA00010587"/>
    </source>
</evidence>
<dbReference type="GO" id="GO:0046872">
    <property type="term" value="F:metal ion binding"/>
    <property type="evidence" value="ECO:0007669"/>
    <property type="project" value="UniProtKB-KW"/>
</dbReference>
<keyword evidence="3" id="KW-0479">Metal-binding</keyword>
<dbReference type="AlphaFoldDB" id="A0A7M1MHV6"/>
<comment type="similarity">
    <text evidence="1">Belongs to the hemerythrin family.</text>
</comment>